<dbReference type="GO" id="GO:0006465">
    <property type="term" value="P:signal peptide processing"/>
    <property type="evidence" value="ECO:0007669"/>
    <property type="project" value="TreeGrafter"/>
</dbReference>
<evidence type="ECO:0000256" key="1">
    <source>
        <dbReference type="SAM" id="Phobius"/>
    </source>
</evidence>
<proteinExistence type="predicted"/>
<gene>
    <name evidence="3" type="ORF">DW820_06780</name>
</gene>
<dbReference type="InterPro" id="IPR050882">
    <property type="entry name" value="Prepilin_peptidase/N-MTase"/>
</dbReference>
<feature type="domain" description="Prepilin peptidase A24 N-terminal" evidence="2">
    <location>
        <begin position="9"/>
        <end position="87"/>
    </location>
</feature>
<evidence type="ECO:0000313" key="4">
    <source>
        <dbReference type="Proteomes" id="UP000285773"/>
    </source>
</evidence>
<comment type="caution">
    <text evidence="3">The sequence shown here is derived from an EMBL/GenBank/DDBJ whole genome shotgun (WGS) entry which is preliminary data.</text>
</comment>
<protein>
    <submittedName>
        <fullName evidence="3">Prepilin peptidase</fullName>
    </submittedName>
</protein>
<dbReference type="RefSeq" id="WP_118095813.1">
    <property type="nucleotide sequence ID" value="NZ_JADMUA010000002.1"/>
</dbReference>
<dbReference type="AlphaFoldDB" id="A0A414CJB2"/>
<accession>A0A414CJB2</accession>
<dbReference type="Proteomes" id="UP000285773">
    <property type="component" value="Unassembled WGS sequence"/>
</dbReference>
<feature type="transmembrane region" description="Helical" evidence="1">
    <location>
        <begin position="6"/>
        <end position="24"/>
    </location>
</feature>
<dbReference type="EMBL" id="QSIO01000002">
    <property type="protein sequence ID" value="RHC95033.1"/>
    <property type="molecule type" value="Genomic_DNA"/>
</dbReference>
<feature type="transmembrane region" description="Helical" evidence="1">
    <location>
        <begin position="68"/>
        <end position="85"/>
    </location>
</feature>
<organism evidence="3 4">
    <name type="scientific">Streptococcus parasanguinis</name>
    <dbReference type="NCBI Taxonomy" id="1318"/>
    <lineage>
        <taxon>Bacteria</taxon>
        <taxon>Bacillati</taxon>
        <taxon>Bacillota</taxon>
        <taxon>Bacilli</taxon>
        <taxon>Lactobacillales</taxon>
        <taxon>Streptococcaceae</taxon>
        <taxon>Streptococcus</taxon>
    </lineage>
</organism>
<sequence length="219" mass="25025">MINFYFFTIGTCIASFLGLVVDRFPNQSILAPRSHCDHCQHVLGVWDLIPIISQLLHRFRCRYCHQTYPFWYCLFEVWSGLLFLACANGFLSLPQLLTLLGAAVLAIYDLRFMEYPLFIWCCLHALVIFLSGSNLLMLVFLLLAIGAHFFFIGMGAGDFLLLATFSLSFSSTQILILIQIASILGILVFALKKERDRIPFVPCLFLSYHALLLYTIFCR</sequence>
<evidence type="ECO:0000313" key="3">
    <source>
        <dbReference type="EMBL" id="RHC95033.1"/>
    </source>
</evidence>
<dbReference type="PANTHER" id="PTHR30487">
    <property type="entry name" value="TYPE 4 PREPILIN-LIKE PROTEINS LEADER PEPTIDE-PROCESSING ENZYME"/>
    <property type="match status" value="1"/>
</dbReference>
<feature type="transmembrane region" description="Helical" evidence="1">
    <location>
        <begin position="117"/>
        <end position="143"/>
    </location>
</feature>
<evidence type="ECO:0000259" key="2">
    <source>
        <dbReference type="Pfam" id="PF06750"/>
    </source>
</evidence>
<dbReference type="GO" id="GO:0005886">
    <property type="term" value="C:plasma membrane"/>
    <property type="evidence" value="ECO:0007669"/>
    <property type="project" value="TreeGrafter"/>
</dbReference>
<name>A0A414CJB2_STRPA</name>
<keyword evidence="1" id="KW-0472">Membrane</keyword>
<feature type="transmembrane region" description="Helical" evidence="1">
    <location>
        <begin position="174"/>
        <end position="191"/>
    </location>
</feature>
<keyword evidence="1" id="KW-0812">Transmembrane</keyword>
<dbReference type="GO" id="GO:0004190">
    <property type="term" value="F:aspartic-type endopeptidase activity"/>
    <property type="evidence" value="ECO:0007669"/>
    <property type="project" value="TreeGrafter"/>
</dbReference>
<reference evidence="3 4" key="1">
    <citation type="submission" date="2018-08" db="EMBL/GenBank/DDBJ databases">
        <title>A genome reference for cultivated species of the human gut microbiota.</title>
        <authorList>
            <person name="Zou Y."/>
            <person name="Xue W."/>
            <person name="Luo G."/>
        </authorList>
    </citation>
    <scope>NUCLEOTIDE SEQUENCE [LARGE SCALE GENOMIC DNA]</scope>
    <source>
        <strain evidence="3 4">AM33-3BH</strain>
    </source>
</reference>
<dbReference type="InterPro" id="IPR010627">
    <property type="entry name" value="Prepilin_pept_A24_N"/>
</dbReference>
<dbReference type="Pfam" id="PF06750">
    <property type="entry name" value="A24_N_bact"/>
    <property type="match status" value="1"/>
</dbReference>
<dbReference type="PANTHER" id="PTHR30487:SF0">
    <property type="entry name" value="PREPILIN LEADER PEPTIDASE_N-METHYLTRANSFERASE-RELATED"/>
    <property type="match status" value="1"/>
</dbReference>
<feature type="transmembrane region" description="Helical" evidence="1">
    <location>
        <begin position="197"/>
        <end position="217"/>
    </location>
</feature>
<keyword evidence="1" id="KW-1133">Transmembrane helix</keyword>